<protein>
    <submittedName>
        <fullName evidence="4">RNA binding domain-containing protein</fullName>
    </submittedName>
</protein>
<feature type="domain" description="RRM" evidence="3">
    <location>
        <begin position="139"/>
        <end position="222"/>
    </location>
</feature>
<dbReference type="EMBL" id="JACAZE010000013">
    <property type="protein sequence ID" value="KAF7300605.1"/>
    <property type="molecule type" value="Genomic_DNA"/>
</dbReference>
<feature type="domain" description="RRM" evidence="3">
    <location>
        <begin position="37"/>
        <end position="113"/>
    </location>
</feature>
<dbReference type="CDD" id="cd00590">
    <property type="entry name" value="RRM_SF"/>
    <property type="match status" value="2"/>
</dbReference>
<dbReference type="Gene3D" id="3.30.70.330">
    <property type="match status" value="2"/>
</dbReference>
<keyword evidence="1 2" id="KW-0694">RNA-binding</keyword>
<dbReference type="InterPro" id="IPR035979">
    <property type="entry name" value="RBD_domain_sf"/>
</dbReference>
<dbReference type="InterPro" id="IPR012677">
    <property type="entry name" value="Nucleotide-bd_a/b_plait_sf"/>
</dbReference>
<proteinExistence type="predicted"/>
<accession>A0A8H6SJ23</accession>
<dbReference type="Pfam" id="PF00076">
    <property type="entry name" value="RRM_1"/>
    <property type="match status" value="2"/>
</dbReference>
<dbReference type="GO" id="GO:0003723">
    <property type="term" value="F:RNA binding"/>
    <property type="evidence" value="ECO:0007669"/>
    <property type="project" value="UniProtKB-UniRule"/>
</dbReference>
<name>A0A8H6SJ23_MYCCL</name>
<keyword evidence="5" id="KW-1185">Reference proteome</keyword>
<dbReference type="SMART" id="SM00360">
    <property type="entry name" value="RRM"/>
    <property type="match status" value="2"/>
</dbReference>
<sequence length="238" mass="26572">MFASVARQRPLRLLRGIRHASTTLQDLHIVDNESRVNRLYLGNVAFELTELELREALEPFGPVDGLRIAKEPGTGKSRGFAYVGYRTKQQAEAIINANLTFYNRKLLVQYGTVRPQVPIDKALGLTKPPPKPADAKPSTRLFVGNLPFECSVEDAEKAMHDLFAAVGPLLDMHCAVDESGVFRGFCHVEFVRLEDAQKAHDALVDEPAWIGNRKLIISYAMAKKSQPTRGTLFDNTKR</sequence>
<dbReference type="PROSITE" id="PS50102">
    <property type="entry name" value="RRM"/>
    <property type="match status" value="2"/>
</dbReference>
<comment type="caution">
    <text evidence="4">The sequence shown here is derived from an EMBL/GenBank/DDBJ whole genome shotgun (WGS) entry which is preliminary data.</text>
</comment>
<dbReference type="InterPro" id="IPR052462">
    <property type="entry name" value="SLIRP/GR-RBP-like"/>
</dbReference>
<dbReference type="PANTHER" id="PTHR48027">
    <property type="entry name" value="HETEROGENEOUS NUCLEAR RIBONUCLEOPROTEIN 87F-RELATED"/>
    <property type="match status" value="1"/>
</dbReference>
<organism evidence="4 5">
    <name type="scientific">Mycena chlorophos</name>
    <name type="common">Agaric fungus</name>
    <name type="synonym">Agaricus chlorophos</name>
    <dbReference type="NCBI Taxonomy" id="658473"/>
    <lineage>
        <taxon>Eukaryota</taxon>
        <taxon>Fungi</taxon>
        <taxon>Dikarya</taxon>
        <taxon>Basidiomycota</taxon>
        <taxon>Agaricomycotina</taxon>
        <taxon>Agaricomycetes</taxon>
        <taxon>Agaricomycetidae</taxon>
        <taxon>Agaricales</taxon>
        <taxon>Marasmiineae</taxon>
        <taxon>Mycenaceae</taxon>
        <taxon>Mycena</taxon>
    </lineage>
</organism>
<evidence type="ECO:0000256" key="1">
    <source>
        <dbReference type="ARBA" id="ARBA00022884"/>
    </source>
</evidence>
<evidence type="ECO:0000313" key="5">
    <source>
        <dbReference type="Proteomes" id="UP000613580"/>
    </source>
</evidence>
<dbReference type="Proteomes" id="UP000613580">
    <property type="component" value="Unassembled WGS sequence"/>
</dbReference>
<evidence type="ECO:0000259" key="3">
    <source>
        <dbReference type="PROSITE" id="PS50102"/>
    </source>
</evidence>
<evidence type="ECO:0000313" key="4">
    <source>
        <dbReference type="EMBL" id="KAF7300605.1"/>
    </source>
</evidence>
<dbReference type="SUPFAM" id="SSF54928">
    <property type="entry name" value="RNA-binding domain, RBD"/>
    <property type="match status" value="2"/>
</dbReference>
<evidence type="ECO:0000256" key="2">
    <source>
        <dbReference type="PROSITE-ProRule" id="PRU00176"/>
    </source>
</evidence>
<reference evidence="4" key="1">
    <citation type="submission" date="2020-05" db="EMBL/GenBank/DDBJ databases">
        <title>Mycena genomes resolve the evolution of fungal bioluminescence.</title>
        <authorList>
            <person name="Tsai I.J."/>
        </authorList>
    </citation>
    <scope>NUCLEOTIDE SEQUENCE</scope>
    <source>
        <strain evidence="4">110903Hualien_Pintung</strain>
    </source>
</reference>
<gene>
    <name evidence="4" type="ORF">HMN09_00945700</name>
</gene>
<dbReference type="InterPro" id="IPR000504">
    <property type="entry name" value="RRM_dom"/>
</dbReference>
<dbReference type="OrthoDB" id="439808at2759"/>
<dbReference type="AlphaFoldDB" id="A0A8H6SJ23"/>